<feature type="coiled-coil region" evidence="1">
    <location>
        <begin position="88"/>
        <end position="143"/>
    </location>
</feature>
<evidence type="ECO:0000313" key="3">
    <source>
        <dbReference type="EMBL" id="KAG2450049.1"/>
    </source>
</evidence>
<evidence type="ECO:0000256" key="1">
    <source>
        <dbReference type="SAM" id="Coils"/>
    </source>
</evidence>
<keyword evidence="1" id="KW-0175">Coiled coil</keyword>
<name>A0A835WMP5_9CHLO</name>
<sequence>MASRDHPGPAHGPGRSSGHDAPATLAMKPMPMLDASGAGAVPLLSQQDWSQVLPGTLEDARDAAVALRELVQDAVFLDEDCYSSAVDHTQYQQKLHAHQKRIHELENEAAALRAELERKDEQLTAAAARQRQSQQQVAELQQELENNAVVFRVHYQELLTRNEEIERLKAVIEGLSGSRPN</sequence>
<keyword evidence="4" id="KW-1185">Reference proteome</keyword>
<feature type="region of interest" description="Disordered" evidence="2">
    <location>
        <begin position="1"/>
        <end position="25"/>
    </location>
</feature>
<evidence type="ECO:0000313" key="4">
    <source>
        <dbReference type="Proteomes" id="UP000613740"/>
    </source>
</evidence>
<evidence type="ECO:0000256" key="2">
    <source>
        <dbReference type="SAM" id="MobiDB-lite"/>
    </source>
</evidence>
<dbReference type="PANTHER" id="PTHR36080:SF1">
    <property type="entry name" value="DBJ|BAA96220.1"/>
    <property type="match status" value="1"/>
</dbReference>
<dbReference type="Proteomes" id="UP000613740">
    <property type="component" value="Unassembled WGS sequence"/>
</dbReference>
<comment type="caution">
    <text evidence="3">The sequence shown here is derived from an EMBL/GenBank/DDBJ whole genome shotgun (WGS) entry which is preliminary data.</text>
</comment>
<proteinExistence type="predicted"/>
<accession>A0A835WMP5</accession>
<dbReference type="AlphaFoldDB" id="A0A835WMP5"/>
<dbReference type="EMBL" id="JAEHOD010000012">
    <property type="protein sequence ID" value="KAG2450049.1"/>
    <property type="molecule type" value="Genomic_DNA"/>
</dbReference>
<gene>
    <name evidence="3" type="ORF">HYH02_000153</name>
</gene>
<reference evidence="3" key="1">
    <citation type="journal article" date="2020" name="bioRxiv">
        <title>Comparative genomics of Chlamydomonas.</title>
        <authorList>
            <person name="Craig R.J."/>
            <person name="Hasan A.R."/>
            <person name="Ness R.W."/>
            <person name="Keightley P.D."/>
        </authorList>
    </citation>
    <scope>NUCLEOTIDE SEQUENCE</scope>
    <source>
        <strain evidence="3">CCAP 11/173</strain>
    </source>
</reference>
<dbReference type="OrthoDB" id="544912at2759"/>
<protein>
    <submittedName>
        <fullName evidence="3">Uncharacterized protein</fullName>
    </submittedName>
</protein>
<organism evidence="3 4">
    <name type="scientific">Chlamydomonas schloesseri</name>
    <dbReference type="NCBI Taxonomy" id="2026947"/>
    <lineage>
        <taxon>Eukaryota</taxon>
        <taxon>Viridiplantae</taxon>
        <taxon>Chlorophyta</taxon>
        <taxon>core chlorophytes</taxon>
        <taxon>Chlorophyceae</taxon>
        <taxon>CS clade</taxon>
        <taxon>Chlamydomonadales</taxon>
        <taxon>Chlamydomonadaceae</taxon>
        <taxon>Chlamydomonas</taxon>
    </lineage>
</organism>
<dbReference type="PANTHER" id="PTHR36080">
    <property type="entry name" value="DBJ|BAA96220.1"/>
    <property type="match status" value="1"/>
</dbReference>